<keyword evidence="3" id="KW-1185">Reference proteome</keyword>
<sequence>MRKRIVRIAVGLAAVAGATAATALPAHAASAGAGLTFYQGTFATPVLHVAEPDGACTAFPASADSLAAAGGVEQVLAFRSADCAGAAVGLGTLRTFPAGEYHSFRAF</sequence>
<dbReference type="Proteomes" id="UP000183585">
    <property type="component" value="Unassembled WGS sequence"/>
</dbReference>
<feature type="chain" id="PRO_5008706042" description="Secreted protein" evidence="1">
    <location>
        <begin position="29"/>
        <end position="107"/>
    </location>
</feature>
<evidence type="ECO:0000256" key="1">
    <source>
        <dbReference type="SAM" id="SignalP"/>
    </source>
</evidence>
<keyword evidence="1" id="KW-0732">Signal</keyword>
<evidence type="ECO:0008006" key="4">
    <source>
        <dbReference type="Google" id="ProtNLM"/>
    </source>
</evidence>
<gene>
    <name evidence="2" type="ORF">GA0070563_102316</name>
</gene>
<dbReference type="RefSeq" id="WP_074473133.1">
    <property type="nucleotide sequence ID" value="NZ_FMCT01000002.1"/>
</dbReference>
<reference evidence="3" key="1">
    <citation type="submission" date="2016-06" db="EMBL/GenBank/DDBJ databases">
        <authorList>
            <person name="Varghese N."/>
            <person name="Submissions Spin"/>
        </authorList>
    </citation>
    <scope>NUCLEOTIDE SEQUENCE [LARGE SCALE GENOMIC DNA]</scope>
    <source>
        <strain evidence="3">DSM 43168</strain>
    </source>
</reference>
<protein>
    <recommendedName>
        <fullName evidence="4">Secreted protein</fullName>
    </recommendedName>
</protein>
<accession>A0A1C4VIS7</accession>
<evidence type="ECO:0000313" key="2">
    <source>
        <dbReference type="EMBL" id="SCE83884.1"/>
    </source>
</evidence>
<organism evidence="2 3">
    <name type="scientific">Micromonospora carbonacea</name>
    <dbReference type="NCBI Taxonomy" id="47853"/>
    <lineage>
        <taxon>Bacteria</taxon>
        <taxon>Bacillati</taxon>
        <taxon>Actinomycetota</taxon>
        <taxon>Actinomycetes</taxon>
        <taxon>Micromonosporales</taxon>
        <taxon>Micromonosporaceae</taxon>
        <taxon>Micromonospora</taxon>
    </lineage>
</organism>
<evidence type="ECO:0000313" key="3">
    <source>
        <dbReference type="Proteomes" id="UP000183585"/>
    </source>
</evidence>
<name>A0A1C4VIS7_9ACTN</name>
<dbReference type="EMBL" id="FMCT01000002">
    <property type="protein sequence ID" value="SCE83884.1"/>
    <property type="molecule type" value="Genomic_DNA"/>
</dbReference>
<dbReference type="AlphaFoldDB" id="A0A1C4VIS7"/>
<feature type="signal peptide" evidence="1">
    <location>
        <begin position="1"/>
        <end position="28"/>
    </location>
</feature>
<proteinExistence type="predicted"/>